<comment type="caution">
    <text evidence="2">The sequence shown here is derived from an EMBL/GenBank/DDBJ whole genome shotgun (WGS) entry which is preliminary data.</text>
</comment>
<evidence type="ECO:0000313" key="2">
    <source>
        <dbReference type="EMBL" id="MBA7721814.1"/>
    </source>
</evidence>
<keyword evidence="1" id="KW-1133">Transmembrane helix</keyword>
<gene>
    <name evidence="2" type="ORF">HV209_25290</name>
</gene>
<organism evidence="2 3">
    <name type="scientific">Escherichia coli</name>
    <dbReference type="NCBI Taxonomy" id="562"/>
    <lineage>
        <taxon>Bacteria</taxon>
        <taxon>Pseudomonadati</taxon>
        <taxon>Pseudomonadota</taxon>
        <taxon>Gammaproteobacteria</taxon>
        <taxon>Enterobacterales</taxon>
        <taxon>Enterobacteriaceae</taxon>
        <taxon>Escherichia</taxon>
    </lineage>
</organism>
<reference evidence="2" key="1">
    <citation type="submission" date="2020-06" db="EMBL/GenBank/DDBJ databases">
        <title>REHAB project genomes.</title>
        <authorList>
            <person name="Shaw L.P."/>
        </authorList>
    </citation>
    <scope>NUCLEOTIDE SEQUENCE</scope>
    <source>
        <strain evidence="2">RHBSTW-00474</strain>
    </source>
</reference>
<name>A0A8I0CGF1_ECOLX</name>
<keyword evidence="1" id="KW-0472">Membrane</keyword>
<feature type="transmembrane region" description="Helical" evidence="1">
    <location>
        <begin position="181"/>
        <end position="202"/>
    </location>
</feature>
<protein>
    <submittedName>
        <fullName evidence="2">Uncharacterized protein</fullName>
    </submittedName>
</protein>
<dbReference type="RefSeq" id="WP_000429175.1">
    <property type="nucleotide sequence ID" value="NZ_BDPX01000005.1"/>
</dbReference>
<evidence type="ECO:0000256" key="1">
    <source>
        <dbReference type="SAM" id="Phobius"/>
    </source>
</evidence>
<feature type="transmembrane region" description="Helical" evidence="1">
    <location>
        <begin position="208"/>
        <end position="225"/>
    </location>
</feature>
<feature type="transmembrane region" description="Helical" evidence="1">
    <location>
        <begin position="152"/>
        <end position="172"/>
    </location>
</feature>
<accession>A0A8I0CGF1</accession>
<evidence type="ECO:0000313" key="3">
    <source>
        <dbReference type="Proteomes" id="UP000622722"/>
    </source>
</evidence>
<dbReference type="EMBL" id="JABXPW010000012">
    <property type="protein sequence ID" value="MBA7721814.1"/>
    <property type="molecule type" value="Genomic_DNA"/>
</dbReference>
<dbReference type="Proteomes" id="UP000622722">
    <property type="component" value="Unassembled WGS sequence"/>
</dbReference>
<proteinExistence type="predicted"/>
<sequence>MENLEEKLSAKKALFISSVRKFLSSKNRDNFIDCMINGTAYFNEAEKMVGNSKLQGKHNDGLWVTDLAESCEAILESYLLHIEFIKSHHEDMMGESYKKPNLHALSSMQRMVKMYCQKESSSHLRERFLKANLPTKGFDVAHRDDIDTANKYITLGIGSVLVIMSFAFAMFMDNPSYFKIFIIRSTFAVGCAALASFVPGWINVNVKGYVKAGGAIAIILIFYFFNPPAMLIG</sequence>
<dbReference type="AlphaFoldDB" id="A0A8I0CGF1"/>
<keyword evidence="1" id="KW-0812">Transmembrane</keyword>